<keyword evidence="2" id="KW-1185">Reference proteome</keyword>
<sequence length="83" mass="9961">MVRNQLEAADKKISIYLDILDDEKKAKEEKTRILCKDYPELYETQYMPALLKLSPNDYTQEYLKADFKKVTDYYKKKLLIQCD</sequence>
<accession>A0ABT7WNB3</accession>
<dbReference type="RefSeq" id="WP_267980397.1">
    <property type="nucleotide sequence ID" value="NZ_JAPQKF010000002.1"/>
</dbReference>
<evidence type="ECO:0000313" key="2">
    <source>
        <dbReference type="Proteomes" id="UP001168524"/>
    </source>
</evidence>
<comment type="caution">
    <text evidence="1">The sequence shown here is derived from an EMBL/GenBank/DDBJ whole genome shotgun (WGS) entry which is preliminary data.</text>
</comment>
<protein>
    <submittedName>
        <fullName evidence="1">Uncharacterized protein</fullName>
    </submittedName>
</protein>
<reference evidence="1" key="1">
    <citation type="submission" date="2023-06" db="EMBL/GenBank/DDBJ databases">
        <title>Two novel species of Acinetobacter isolated from motorbike repairing workshop in Vietnam.</title>
        <authorList>
            <person name="Le N.T.T."/>
        </authorList>
    </citation>
    <scope>NUCLEOTIDE SEQUENCE</scope>
    <source>
        <strain evidence="1">VNH17</strain>
    </source>
</reference>
<gene>
    <name evidence="1" type="ORF">QTA56_07980</name>
</gene>
<evidence type="ECO:0000313" key="1">
    <source>
        <dbReference type="EMBL" id="MDN0014173.1"/>
    </source>
</evidence>
<proteinExistence type="predicted"/>
<dbReference type="Proteomes" id="UP001168524">
    <property type="component" value="Unassembled WGS sequence"/>
</dbReference>
<dbReference type="EMBL" id="JAUDZE010000002">
    <property type="protein sequence ID" value="MDN0014173.1"/>
    <property type="molecule type" value="Genomic_DNA"/>
</dbReference>
<organism evidence="1 2">
    <name type="scientific">Acinetobacter thutiue</name>
    <dbReference type="NCBI Taxonomy" id="2998078"/>
    <lineage>
        <taxon>Bacteria</taxon>
        <taxon>Pseudomonadati</taxon>
        <taxon>Pseudomonadota</taxon>
        <taxon>Gammaproteobacteria</taxon>
        <taxon>Moraxellales</taxon>
        <taxon>Moraxellaceae</taxon>
        <taxon>Acinetobacter</taxon>
    </lineage>
</organism>
<name>A0ABT7WNB3_9GAMM</name>